<sequence>MSGDNFAAAQSRLASVLEEGVRADGLAGAAFVDSVVAAVRGAGASSGEAATSGAEGANGAAAKAEPLDAEERGTLELSMRIFLERKAADLNTPFALMEDLFDSQVISESEALFPQIEQRGAALAKLMRSTNNRAKLTFIRTCNELLRRLSKSKNTNFCGRVLLLMAYMLPLSERSGVNLKGAMAPSDLELQPDEAADDKQEGSAAEDGSLYASFWGLQAAFADPAAAVKPESWATLVSRLETAAPADPSPGGDEAAAASGGEGEDAEMEEAAHEMGREDVPAGGIYYVYENKLVASWVASKTPFGKPYVATKILTMHAPQKAAAKSAWPQRDAGLIRTKKADWRLVAAAQAMLHGAHSDEFAAAEAMGKPIKQRSKVSNWLDKLRELERMRAAPRSQPGSGGSAAGSSLLVQPGWVDEHAPGVQQLSVSALVVSPGKQHATRSISAVVTTPLGTKRPASATVDYTLPPDGEPASAAKRRDDRHRKREERKIRSMDLSAAAQAHAEAEAGRQRALRESGREDRVQQREVSFVLDRIIRRLERQVQAEERVQRRELFVWSCPAGCGPQAADCGRLIFRRQCMPTADSIRRKQLFILRSDLLDRDSGLLGLGDFRSIGGHSFLKKKQWELFCQQEQTASEFLPGVDDILSDSEVAEIQSDFLSLWDGKVQSRCGPQIHFSNWLSRYLENGEVVTGNYEYRGRTIEIVYPDQFGDHLPVGAPACARRGCSGCCYCKGVPLPVMLEVDIWFRPGVGWHTGYGRTDEPPRYSIRRWMSLGELKRQLDKVVSSQPEPPRCREPVPAYLLNRREDVREPPKQRGVVCLPGRLRRLLSPSEVAASLAAVGVHLVLLEGDSRALEPTPEESALLEAHRAMCTEEGSVEEARAEKRLAENDERRGWEIQSEFEARRGCGQRLRRPLDPRARPRRGDLVYLSPTSTQSEPTVAAVLAVHNTSDLIPHHVTGMDLMVWDPDRLTFKPREHREHPGATTTRPQSMRIAVEMRTAPA</sequence>
<evidence type="ECO:0000313" key="3">
    <source>
        <dbReference type="Proteomes" id="UP000013827"/>
    </source>
</evidence>
<name>A0A0D3JLW7_EMIH1</name>
<feature type="compositionally biased region" description="Low complexity" evidence="1">
    <location>
        <begin position="243"/>
        <end position="259"/>
    </location>
</feature>
<dbReference type="PANTHER" id="PTHR13265:SF0">
    <property type="entry name" value="HPR1"/>
    <property type="match status" value="1"/>
</dbReference>
<reference evidence="3" key="1">
    <citation type="journal article" date="2013" name="Nature">
        <title>Pan genome of the phytoplankton Emiliania underpins its global distribution.</title>
        <authorList>
            <person name="Read B.A."/>
            <person name="Kegel J."/>
            <person name="Klute M.J."/>
            <person name="Kuo A."/>
            <person name="Lefebvre S.C."/>
            <person name="Maumus F."/>
            <person name="Mayer C."/>
            <person name="Miller J."/>
            <person name="Monier A."/>
            <person name="Salamov A."/>
            <person name="Young J."/>
            <person name="Aguilar M."/>
            <person name="Claverie J.M."/>
            <person name="Frickenhaus S."/>
            <person name="Gonzalez K."/>
            <person name="Herman E.K."/>
            <person name="Lin Y.C."/>
            <person name="Napier J."/>
            <person name="Ogata H."/>
            <person name="Sarno A.F."/>
            <person name="Shmutz J."/>
            <person name="Schroeder D."/>
            <person name="de Vargas C."/>
            <person name="Verret F."/>
            <person name="von Dassow P."/>
            <person name="Valentin K."/>
            <person name="Van de Peer Y."/>
            <person name="Wheeler G."/>
            <person name="Dacks J.B."/>
            <person name="Delwiche C.F."/>
            <person name="Dyhrman S.T."/>
            <person name="Glockner G."/>
            <person name="John U."/>
            <person name="Richards T."/>
            <person name="Worden A.Z."/>
            <person name="Zhang X."/>
            <person name="Grigoriev I.V."/>
            <person name="Allen A.E."/>
            <person name="Bidle K."/>
            <person name="Borodovsky M."/>
            <person name="Bowler C."/>
            <person name="Brownlee C."/>
            <person name="Cock J.M."/>
            <person name="Elias M."/>
            <person name="Gladyshev V.N."/>
            <person name="Groth M."/>
            <person name="Guda C."/>
            <person name="Hadaegh A."/>
            <person name="Iglesias-Rodriguez M.D."/>
            <person name="Jenkins J."/>
            <person name="Jones B.M."/>
            <person name="Lawson T."/>
            <person name="Leese F."/>
            <person name="Lindquist E."/>
            <person name="Lobanov A."/>
            <person name="Lomsadze A."/>
            <person name="Malik S.B."/>
            <person name="Marsh M.E."/>
            <person name="Mackinder L."/>
            <person name="Mock T."/>
            <person name="Mueller-Roeber B."/>
            <person name="Pagarete A."/>
            <person name="Parker M."/>
            <person name="Probert I."/>
            <person name="Quesneville H."/>
            <person name="Raines C."/>
            <person name="Rensing S.A."/>
            <person name="Riano-Pachon D.M."/>
            <person name="Richier S."/>
            <person name="Rokitta S."/>
            <person name="Shiraiwa Y."/>
            <person name="Soanes D.M."/>
            <person name="van der Giezen M."/>
            <person name="Wahlund T.M."/>
            <person name="Williams B."/>
            <person name="Wilson W."/>
            <person name="Wolfe G."/>
            <person name="Wurch L.L."/>
        </authorList>
    </citation>
    <scope>NUCLEOTIDE SEQUENCE</scope>
</reference>
<dbReference type="GO" id="GO:0006406">
    <property type="term" value="P:mRNA export from nucleus"/>
    <property type="evidence" value="ECO:0007669"/>
    <property type="project" value="TreeGrafter"/>
</dbReference>
<feature type="compositionally biased region" description="Basic and acidic residues" evidence="1">
    <location>
        <begin position="504"/>
        <end position="519"/>
    </location>
</feature>
<dbReference type="GO" id="GO:0000445">
    <property type="term" value="C:THO complex part of transcription export complex"/>
    <property type="evidence" value="ECO:0007669"/>
    <property type="project" value="TreeGrafter"/>
</dbReference>
<dbReference type="HOGENOM" id="CLU_299460_0_0_1"/>
<evidence type="ECO:0000313" key="2">
    <source>
        <dbReference type="EnsemblProtists" id="EOD24502"/>
    </source>
</evidence>
<dbReference type="Proteomes" id="UP000013827">
    <property type="component" value="Unassembled WGS sequence"/>
</dbReference>
<feature type="region of interest" description="Disordered" evidence="1">
    <location>
        <begin position="457"/>
        <end position="519"/>
    </location>
</feature>
<feature type="compositionally biased region" description="Low complexity" evidence="1">
    <location>
        <begin position="46"/>
        <end position="64"/>
    </location>
</feature>
<dbReference type="EnsemblProtists" id="EOD24502">
    <property type="protein sequence ID" value="EOD24502"/>
    <property type="gene ID" value="EMIHUDRAFT_457729"/>
</dbReference>
<dbReference type="PANTHER" id="PTHR13265">
    <property type="entry name" value="THO COMPLEX SUBUNIT 1"/>
    <property type="match status" value="1"/>
</dbReference>
<reference evidence="2" key="2">
    <citation type="submission" date="2024-10" db="UniProtKB">
        <authorList>
            <consortium name="EnsemblProtists"/>
        </authorList>
    </citation>
    <scope>IDENTIFICATION</scope>
</reference>
<dbReference type="eggNOG" id="KOG2491">
    <property type="taxonomic scope" value="Eukaryota"/>
</dbReference>
<protein>
    <submittedName>
        <fullName evidence="2">Uncharacterized protein</fullName>
    </submittedName>
</protein>
<dbReference type="KEGG" id="ehx:EMIHUDRAFT_457729"/>
<proteinExistence type="predicted"/>
<keyword evidence="3" id="KW-1185">Reference proteome</keyword>
<feature type="region of interest" description="Disordered" evidence="1">
    <location>
        <begin position="46"/>
        <end position="66"/>
    </location>
</feature>
<dbReference type="STRING" id="2903.R1CPG9"/>
<feature type="region of interest" description="Disordered" evidence="1">
    <location>
        <begin position="243"/>
        <end position="271"/>
    </location>
</feature>
<dbReference type="PaxDb" id="2903-EOD24502"/>
<organism evidence="2 3">
    <name type="scientific">Emiliania huxleyi (strain CCMP1516)</name>
    <dbReference type="NCBI Taxonomy" id="280463"/>
    <lineage>
        <taxon>Eukaryota</taxon>
        <taxon>Haptista</taxon>
        <taxon>Haptophyta</taxon>
        <taxon>Prymnesiophyceae</taxon>
        <taxon>Isochrysidales</taxon>
        <taxon>Noelaerhabdaceae</taxon>
        <taxon>Emiliania</taxon>
    </lineage>
</organism>
<dbReference type="InterPro" id="IPR021861">
    <property type="entry name" value="THO_THOC1"/>
</dbReference>
<accession>A0A0D3JLW7</accession>
<dbReference type="GeneID" id="17270046"/>
<dbReference type="Pfam" id="PF11957">
    <property type="entry name" value="efThoc1"/>
    <property type="match status" value="1"/>
</dbReference>
<dbReference type="RefSeq" id="XP_005776931.1">
    <property type="nucleotide sequence ID" value="XM_005776874.1"/>
</dbReference>
<evidence type="ECO:0000256" key="1">
    <source>
        <dbReference type="SAM" id="MobiDB-lite"/>
    </source>
</evidence>
<dbReference type="AlphaFoldDB" id="A0A0D3JLW7"/>